<dbReference type="Proteomes" id="UP001151760">
    <property type="component" value="Unassembled WGS sequence"/>
</dbReference>
<sequence length="204" mass="23279">MVEEEEREQRDKVELSSMRQTELDANARNLTDAEWVDMSTQLHTNLTLAAEILGSDVNDDNLVDRVLELMRKRRKELAAQKAKEKREKPMTQAQQRDFMRTFVKNQSTAVYTVGWSMTDVRSLDDAHLLDEYNKIRRALDRIHAQTLQRSLKRSGDSFISSEPKRMKVAQPSSVSTQHSPSSISAAKVFISADVPADSSLKRKS</sequence>
<name>A0ABQ4Z666_9ASTR</name>
<protein>
    <submittedName>
        <fullName evidence="2">Uncharacterized protein</fullName>
    </submittedName>
</protein>
<accession>A0ABQ4Z666</accession>
<organism evidence="2 3">
    <name type="scientific">Tanacetum coccineum</name>
    <dbReference type="NCBI Taxonomy" id="301880"/>
    <lineage>
        <taxon>Eukaryota</taxon>
        <taxon>Viridiplantae</taxon>
        <taxon>Streptophyta</taxon>
        <taxon>Embryophyta</taxon>
        <taxon>Tracheophyta</taxon>
        <taxon>Spermatophyta</taxon>
        <taxon>Magnoliopsida</taxon>
        <taxon>eudicotyledons</taxon>
        <taxon>Gunneridae</taxon>
        <taxon>Pentapetalae</taxon>
        <taxon>asterids</taxon>
        <taxon>campanulids</taxon>
        <taxon>Asterales</taxon>
        <taxon>Asteraceae</taxon>
        <taxon>Asteroideae</taxon>
        <taxon>Anthemideae</taxon>
        <taxon>Anthemidinae</taxon>
        <taxon>Tanacetum</taxon>
    </lineage>
</organism>
<evidence type="ECO:0000313" key="2">
    <source>
        <dbReference type="EMBL" id="GJS85236.1"/>
    </source>
</evidence>
<proteinExistence type="predicted"/>
<reference evidence="2" key="2">
    <citation type="submission" date="2022-01" db="EMBL/GenBank/DDBJ databases">
        <authorList>
            <person name="Yamashiro T."/>
            <person name="Shiraishi A."/>
            <person name="Satake H."/>
            <person name="Nakayama K."/>
        </authorList>
    </citation>
    <scope>NUCLEOTIDE SEQUENCE</scope>
</reference>
<evidence type="ECO:0000313" key="3">
    <source>
        <dbReference type="Proteomes" id="UP001151760"/>
    </source>
</evidence>
<keyword evidence="3" id="KW-1185">Reference proteome</keyword>
<reference evidence="2" key="1">
    <citation type="journal article" date="2022" name="Int. J. Mol. Sci.">
        <title>Draft Genome of Tanacetum Coccineum: Genomic Comparison of Closely Related Tanacetum-Family Plants.</title>
        <authorList>
            <person name="Yamashiro T."/>
            <person name="Shiraishi A."/>
            <person name="Nakayama K."/>
            <person name="Satake H."/>
        </authorList>
    </citation>
    <scope>NUCLEOTIDE SEQUENCE</scope>
</reference>
<gene>
    <name evidence="2" type="ORF">Tco_0751777</name>
</gene>
<evidence type="ECO:0000256" key="1">
    <source>
        <dbReference type="SAM" id="MobiDB-lite"/>
    </source>
</evidence>
<dbReference type="EMBL" id="BQNB010011035">
    <property type="protein sequence ID" value="GJS85236.1"/>
    <property type="molecule type" value="Genomic_DNA"/>
</dbReference>
<comment type="caution">
    <text evidence="2">The sequence shown here is derived from an EMBL/GenBank/DDBJ whole genome shotgun (WGS) entry which is preliminary data.</text>
</comment>
<feature type="region of interest" description="Disordered" evidence="1">
    <location>
        <begin position="153"/>
        <end position="182"/>
    </location>
</feature>
<feature type="compositionally biased region" description="Low complexity" evidence="1">
    <location>
        <begin position="172"/>
        <end position="182"/>
    </location>
</feature>